<dbReference type="InterPro" id="IPR050400">
    <property type="entry name" value="Bact_Cytoskel_RodZ"/>
</dbReference>
<dbReference type="RefSeq" id="WP_107725668.1">
    <property type="nucleotide sequence ID" value="NZ_PZZP01000001.1"/>
</dbReference>
<dbReference type="EMBL" id="PZZP01000001">
    <property type="protein sequence ID" value="PTM58922.1"/>
    <property type="molecule type" value="Genomic_DNA"/>
</dbReference>
<feature type="transmembrane region" description="Helical" evidence="1">
    <location>
        <begin position="122"/>
        <end position="142"/>
    </location>
</feature>
<dbReference type="InterPro" id="IPR001387">
    <property type="entry name" value="Cro/C1-type_HTH"/>
</dbReference>
<dbReference type="OrthoDB" id="9797543at2"/>
<evidence type="ECO:0000313" key="4">
    <source>
        <dbReference type="Proteomes" id="UP000241639"/>
    </source>
</evidence>
<keyword evidence="1" id="KW-1133">Transmembrane helix</keyword>
<comment type="caution">
    <text evidence="3">The sequence shown here is derived from an EMBL/GenBank/DDBJ whole genome shotgun (WGS) entry which is preliminary data.</text>
</comment>
<dbReference type="SMART" id="SM00530">
    <property type="entry name" value="HTH_XRE"/>
    <property type="match status" value="1"/>
</dbReference>
<evidence type="ECO:0000313" key="3">
    <source>
        <dbReference type="EMBL" id="PTM58922.1"/>
    </source>
</evidence>
<dbReference type="GO" id="GO:0003677">
    <property type="term" value="F:DNA binding"/>
    <property type="evidence" value="ECO:0007669"/>
    <property type="project" value="InterPro"/>
</dbReference>
<dbReference type="PANTHER" id="PTHR34475">
    <property type="match status" value="1"/>
</dbReference>
<evidence type="ECO:0000256" key="1">
    <source>
        <dbReference type="SAM" id="Phobius"/>
    </source>
</evidence>
<dbReference type="PROSITE" id="PS50943">
    <property type="entry name" value="HTH_CROC1"/>
    <property type="match status" value="1"/>
</dbReference>
<organism evidence="3 4">
    <name type="scientific">Desmospora activa DSM 45169</name>
    <dbReference type="NCBI Taxonomy" id="1121389"/>
    <lineage>
        <taxon>Bacteria</taxon>
        <taxon>Bacillati</taxon>
        <taxon>Bacillota</taxon>
        <taxon>Bacilli</taxon>
        <taxon>Bacillales</taxon>
        <taxon>Thermoactinomycetaceae</taxon>
        <taxon>Desmospora</taxon>
    </lineage>
</organism>
<sequence>MSNPTDQLREARERAGLSLEDVQQRTKIQVQYLEAIEKGEFERLPGSFYARAFIRSYAEHVGVEPLPLVKFYEQETPTEAEENGGEQSLSSLSRRQRYARKSRHKQFKGFSFSFPRSILPKGYAWLLLVLFILLIPAVIYVFKVYGDDGGKEEAQGQVSAEAAQQEEDGDEVVVELVQPAETYEYGDVFEISNAEQAEVTLEAKGDTRFRYRAGGPKEEVTEEADLAKGQSKTFTHSSWVSIFIQNPDQVELTVNGHVIDTTEATEAQAYQLKIKK</sequence>
<dbReference type="AlphaFoldDB" id="A0A2T4ZAK1"/>
<evidence type="ECO:0000259" key="2">
    <source>
        <dbReference type="PROSITE" id="PS50943"/>
    </source>
</evidence>
<dbReference type="Pfam" id="PF13413">
    <property type="entry name" value="HTH_25"/>
    <property type="match status" value="1"/>
</dbReference>
<dbReference type="InterPro" id="IPR010982">
    <property type="entry name" value="Lambda_DNA-bd_dom_sf"/>
</dbReference>
<proteinExistence type="predicted"/>
<dbReference type="Pfam" id="PF13464">
    <property type="entry name" value="RodZ_C"/>
    <property type="match status" value="1"/>
</dbReference>
<feature type="domain" description="HTH cro/C1-type" evidence="2">
    <location>
        <begin position="8"/>
        <end position="40"/>
    </location>
</feature>
<protein>
    <submittedName>
        <fullName evidence="3">Cytoskeletal protein RodZ</fullName>
    </submittedName>
</protein>
<dbReference type="SUPFAM" id="SSF47413">
    <property type="entry name" value="lambda repressor-like DNA-binding domains"/>
    <property type="match status" value="1"/>
</dbReference>
<accession>A0A2T4ZAK1</accession>
<dbReference type="CDD" id="cd00093">
    <property type="entry name" value="HTH_XRE"/>
    <property type="match status" value="1"/>
</dbReference>
<dbReference type="InterPro" id="IPR025194">
    <property type="entry name" value="RodZ-like_C"/>
</dbReference>
<keyword evidence="1" id="KW-0812">Transmembrane</keyword>
<keyword evidence="4" id="KW-1185">Reference proteome</keyword>
<keyword evidence="1" id="KW-0472">Membrane</keyword>
<dbReference type="Proteomes" id="UP000241639">
    <property type="component" value="Unassembled WGS sequence"/>
</dbReference>
<gene>
    <name evidence="3" type="ORF">C8J48_1521</name>
</gene>
<dbReference type="PANTHER" id="PTHR34475:SF1">
    <property type="entry name" value="CYTOSKELETON PROTEIN RODZ"/>
    <property type="match status" value="1"/>
</dbReference>
<name>A0A2T4ZAK1_9BACL</name>
<reference evidence="3 4" key="1">
    <citation type="submission" date="2018-04" db="EMBL/GenBank/DDBJ databases">
        <title>Genomic Encyclopedia of Archaeal and Bacterial Type Strains, Phase II (KMG-II): from individual species to whole genera.</title>
        <authorList>
            <person name="Goeker M."/>
        </authorList>
    </citation>
    <scope>NUCLEOTIDE SEQUENCE [LARGE SCALE GENOMIC DNA]</scope>
    <source>
        <strain evidence="3 4">DSM 45169</strain>
    </source>
</reference>
<dbReference type="Gene3D" id="1.10.260.40">
    <property type="entry name" value="lambda repressor-like DNA-binding domains"/>
    <property type="match status" value="1"/>
</dbReference>